<dbReference type="PANTHER" id="PTHR43394:SF27">
    <property type="entry name" value="ATP-DEPENDENT TRANSLOCASE ABCB1-LIKE"/>
    <property type="match status" value="1"/>
</dbReference>
<evidence type="ECO:0000259" key="15">
    <source>
        <dbReference type="PROSITE" id="PS50929"/>
    </source>
</evidence>
<dbReference type="PROSITE" id="PS50893">
    <property type="entry name" value="ABC_TRANSPORTER_2"/>
    <property type="match status" value="2"/>
</dbReference>
<evidence type="ECO:0000256" key="2">
    <source>
        <dbReference type="ARBA" id="ARBA00007577"/>
    </source>
</evidence>
<dbReference type="OrthoDB" id="6500128at2759"/>
<comment type="similarity">
    <text evidence="2">Belongs to the ABC transporter superfamily. ABCB family. Multidrug resistance exporter (TC 3.A.1.201) subfamily.</text>
</comment>
<feature type="transmembrane region" description="Helical" evidence="13">
    <location>
        <begin position="309"/>
        <end position="335"/>
    </location>
</feature>
<dbReference type="GO" id="GO:0005886">
    <property type="term" value="C:plasma membrane"/>
    <property type="evidence" value="ECO:0007669"/>
    <property type="project" value="UniProtKB-SubCell"/>
</dbReference>
<feature type="compositionally biased region" description="Polar residues" evidence="12">
    <location>
        <begin position="1"/>
        <end position="10"/>
    </location>
</feature>
<dbReference type="GO" id="GO:0090374">
    <property type="term" value="P:oligopeptide export from mitochondrion"/>
    <property type="evidence" value="ECO:0007669"/>
    <property type="project" value="TreeGrafter"/>
</dbReference>
<evidence type="ECO:0000256" key="5">
    <source>
        <dbReference type="ARBA" id="ARBA00022692"/>
    </source>
</evidence>
<evidence type="ECO:0000256" key="12">
    <source>
        <dbReference type="SAM" id="MobiDB-lite"/>
    </source>
</evidence>
<evidence type="ECO:0000259" key="14">
    <source>
        <dbReference type="PROSITE" id="PS50893"/>
    </source>
</evidence>
<dbReference type="GO" id="GO:0016887">
    <property type="term" value="F:ATP hydrolysis activity"/>
    <property type="evidence" value="ECO:0007669"/>
    <property type="project" value="InterPro"/>
</dbReference>
<keyword evidence="9 13" id="KW-1133">Transmembrane helix</keyword>
<dbReference type="FunFam" id="3.40.50.300:FF:000913">
    <property type="entry name" value="ABC multidrug transporter SitT"/>
    <property type="match status" value="1"/>
</dbReference>
<dbReference type="Proteomes" id="UP000234275">
    <property type="component" value="Unassembled WGS sequence"/>
</dbReference>
<dbReference type="InterPro" id="IPR011527">
    <property type="entry name" value="ABC1_TM_dom"/>
</dbReference>
<feature type="domain" description="ABC transporter" evidence="14">
    <location>
        <begin position="1054"/>
        <end position="1300"/>
    </location>
</feature>
<keyword evidence="10 13" id="KW-0472">Membrane</keyword>
<dbReference type="CDD" id="cd18577">
    <property type="entry name" value="ABC_6TM_Pgp_ABCB1_D1_like"/>
    <property type="match status" value="1"/>
</dbReference>
<keyword evidence="7" id="KW-0547">Nucleotide-binding</keyword>
<dbReference type="Gene3D" id="1.20.1560.10">
    <property type="entry name" value="ABC transporter type 1, transmembrane domain"/>
    <property type="match status" value="1"/>
</dbReference>
<dbReference type="VEuPathDB" id="FungiDB:P170DRAFT_387454"/>
<dbReference type="FunFam" id="1.20.1560.10:FF:000057">
    <property type="entry name" value="ABC multidrug transporter SitT"/>
    <property type="match status" value="1"/>
</dbReference>
<dbReference type="PANTHER" id="PTHR43394">
    <property type="entry name" value="ATP-DEPENDENT PERMEASE MDL1, MITOCHONDRIAL"/>
    <property type="match status" value="1"/>
</dbReference>
<gene>
    <name evidence="16" type="ORF">P170DRAFT_387454</name>
</gene>
<keyword evidence="5 13" id="KW-0812">Transmembrane</keyword>
<keyword evidence="8 16" id="KW-0067">ATP-binding</keyword>
<dbReference type="CDD" id="cd18578">
    <property type="entry name" value="ABC_6TM_Pgp_ABCB1_D2_like"/>
    <property type="match status" value="1"/>
</dbReference>
<keyword evidence="6" id="KW-0677">Repeat</keyword>
<feature type="transmembrane region" description="Helical" evidence="13">
    <location>
        <begin position="347"/>
        <end position="367"/>
    </location>
</feature>
<organism evidence="16 17">
    <name type="scientific">Aspergillus steynii IBT 23096</name>
    <dbReference type="NCBI Taxonomy" id="1392250"/>
    <lineage>
        <taxon>Eukaryota</taxon>
        <taxon>Fungi</taxon>
        <taxon>Dikarya</taxon>
        <taxon>Ascomycota</taxon>
        <taxon>Pezizomycotina</taxon>
        <taxon>Eurotiomycetes</taxon>
        <taxon>Eurotiomycetidae</taxon>
        <taxon>Eurotiales</taxon>
        <taxon>Aspergillaceae</taxon>
        <taxon>Aspergillus</taxon>
        <taxon>Aspergillus subgen. Circumdati</taxon>
    </lineage>
</organism>
<dbReference type="InterPro" id="IPR003593">
    <property type="entry name" value="AAA+_ATPase"/>
</dbReference>
<evidence type="ECO:0000313" key="17">
    <source>
        <dbReference type="Proteomes" id="UP000234275"/>
    </source>
</evidence>
<feature type="transmembrane region" description="Helical" evidence="13">
    <location>
        <begin position="871"/>
        <end position="891"/>
    </location>
</feature>
<feature type="transmembrane region" description="Helical" evidence="13">
    <location>
        <begin position="208"/>
        <end position="225"/>
    </location>
</feature>
<evidence type="ECO:0000256" key="4">
    <source>
        <dbReference type="ARBA" id="ARBA00022475"/>
    </source>
</evidence>
<dbReference type="GeneID" id="36553503"/>
<feature type="domain" description="ABC transmembrane type-1" evidence="15">
    <location>
        <begin position="728"/>
        <end position="1015"/>
    </location>
</feature>
<evidence type="ECO:0000256" key="3">
    <source>
        <dbReference type="ARBA" id="ARBA00022448"/>
    </source>
</evidence>
<feature type="transmembrane region" description="Helical" evidence="13">
    <location>
        <begin position="231"/>
        <end position="251"/>
    </location>
</feature>
<evidence type="ECO:0000256" key="13">
    <source>
        <dbReference type="SAM" id="Phobius"/>
    </source>
</evidence>
<evidence type="ECO:0000256" key="9">
    <source>
        <dbReference type="ARBA" id="ARBA00022989"/>
    </source>
</evidence>
<dbReference type="InterPro" id="IPR039421">
    <property type="entry name" value="Type_1_exporter"/>
</dbReference>
<feature type="domain" description="ABC transmembrane type-1" evidence="15">
    <location>
        <begin position="83"/>
        <end position="383"/>
    </location>
</feature>
<feature type="transmembrane region" description="Helical" evidence="13">
    <location>
        <begin position="134"/>
        <end position="154"/>
    </location>
</feature>
<feature type="transmembrane region" description="Helical" evidence="13">
    <location>
        <begin position="81"/>
        <end position="114"/>
    </location>
</feature>
<evidence type="ECO:0000256" key="8">
    <source>
        <dbReference type="ARBA" id="ARBA00022840"/>
    </source>
</evidence>
<feature type="transmembrane region" description="Helical" evidence="13">
    <location>
        <begin position="726"/>
        <end position="748"/>
    </location>
</feature>
<proteinExistence type="inferred from homology"/>
<evidence type="ECO:0000256" key="7">
    <source>
        <dbReference type="ARBA" id="ARBA00022741"/>
    </source>
</evidence>
<name>A0A2I2G142_9EURO</name>
<feature type="transmembrane region" description="Helical" evidence="13">
    <location>
        <begin position="842"/>
        <end position="865"/>
    </location>
</feature>
<dbReference type="GO" id="GO:0015421">
    <property type="term" value="F:ABC-type oligopeptide transporter activity"/>
    <property type="evidence" value="ECO:0007669"/>
    <property type="project" value="TreeGrafter"/>
</dbReference>
<feature type="transmembrane region" description="Helical" evidence="13">
    <location>
        <begin position="950"/>
        <end position="974"/>
    </location>
</feature>
<keyword evidence="11" id="KW-0325">Glycoprotein</keyword>
<dbReference type="Gene3D" id="3.40.50.300">
    <property type="entry name" value="P-loop containing nucleotide triphosphate hydrolases"/>
    <property type="match status" value="2"/>
</dbReference>
<evidence type="ECO:0000313" key="16">
    <source>
        <dbReference type="EMBL" id="PLB46602.1"/>
    </source>
</evidence>
<comment type="caution">
    <text evidence="16">The sequence shown here is derived from an EMBL/GenBank/DDBJ whole genome shotgun (WGS) entry which is preliminary data.</text>
</comment>
<dbReference type="EMBL" id="MSFO01000006">
    <property type="protein sequence ID" value="PLB46602.1"/>
    <property type="molecule type" value="Genomic_DNA"/>
</dbReference>
<dbReference type="STRING" id="1392250.A0A2I2G142"/>
<accession>A0A2I2G142</accession>
<evidence type="ECO:0000256" key="1">
    <source>
        <dbReference type="ARBA" id="ARBA00004651"/>
    </source>
</evidence>
<feature type="region of interest" description="Disordered" evidence="12">
    <location>
        <begin position="1"/>
        <end position="59"/>
    </location>
</feature>
<feature type="compositionally biased region" description="Polar residues" evidence="12">
    <location>
        <begin position="35"/>
        <end position="45"/>
    </location>
</feature>
<evidence type="ECO:0000256" key="10">
    <source>
        <dbReference type="ARBA" id="ARBA00023136"/>
    </source>
</evidence>
<protein>
    <submittedName>
        <fullName evidence="16">Lipid A export ATP-binding/permease protein msbA</fullName>
    </submittedName>
</protein>
<feature type="transmembrane region" description="Helical" evidence="13">
    <location>
        <begin position="768"/>
        <end position="794"/>
    </location>
</feature>
<dbReference type="FunFam" id="3.40.50.300:FF:001530">
    <property type="entry name" value="ABC multidrug transporter (Eurofung)"/>
    <property type="match status" value="1"/>
</dbReference>
<keyword evidence="17" id="KW-1185">Reference proteome</keyword>
<sequence length="1305" mass="143723">MADSAQNTPPEKTGDQNAIPVQALTSGNSDHERGTTPSESNQTEGDTQENGKKKDEPPQQSVSMANYFRILSYTNKKDRMVLAVGVICAVASGVPLPIMNIIFGGLVGTFLDFFTPGNTVSESSFKSEVSKLSLYIVYLFIAKFVLTYFAMLSFRITGLRVSASLRLEYMQSLFFQPISTIDQLSVGSVTNTITTLSNSIQQSIADKLAILLQSLALVITAYVIAFTYSWALTLVTSASLLFILIFVSLILPPITKTQQSVDKADEKHSSISGEVLSSIRTVCSLGAEKPLSAKYGIWVQESRKCGQRLAVLLGVNMMIIFFSIYCSYALAFWFGLKLFREGHIANINTVIIVFFSVMLVVSILGSIASPLMMITKAVSASASFFEIMDAQKVDTSGLREPEASAEVDIVFQDAHFAYPTRPDVSVLKNMNARFQRGKTTALVGPSGSGKSTIVAMVERWYRLNGDDGQQGSILVGDHNINSLDLKWWRSQIGLVQQEPFLFNNSIFENVAFGLIGTKWENESDEVKKQLVEEACREAFAEEFILRLPEGYATEVGESGIKLSGGQRQRLAIARSIIKQPTILVLDEATSAIDVRGERIVQAALEKVSQNRTTIVIAHRLSTVQQADHIIVMKAGVNVEQGTHEELLDIEDGVYRGLVNAQQLELSTEADEDSTESLHELKEEGTAKTMSIYEPEDRDANAENTKAKGFFGTIGLMLWEQRTHWPLYILAVFACAGAGAAYALQSWLFAQLLVVFTYTGQKLSDAANFWSLMFFILALAVGAFYFLFGFAAHTISMRITATYRMEYFQNTLKKPMSFYDLDDNSSGSLMGRLTTDPKQVQEILGLNGALPLVSIFNILGCIAIAFSFGWKLSLVAVFAALPVIFFAAFMRIRFEVQFEAMNAKVYNGSSQFAAEAISAFRTVSSLAMEDTILDRYSNLLQDQQKKAFHKAWYATLVFAFSDSIELCAMALTFWYGGQLLATREYEPTTFFVIYMAIIQSGQHAGQFFSYGSNFAQGIASANRILKSRLGIHSEDHSNTDEKQALTLKNDVGASVELRNVAFKYPSRDTPLFTGLNVDIKGGQFVAFVGPSGCGKTSVISMLERFYDPIRGTILVNGHDISSIDLASYRRALSLVAQEPKLFEGTIRENVTLGLNDSDFSDDEIAQVCKDAEIHDFITSLPQSYATELGVKAQASMSGGQRQRLCIARALLRKPSLLLLDEATSSLDSQSEKTVQAAIENLAGKKSMTIVAVAHRLATIQKADAIFVFGEGQPGRGSGVVEHGTHQELLRKRGAYWQMCQEQALDR</sequence>
<keyword evidence="4" id="KW-1003">Cell membrane</keyword>
<dbReference type="RefSeq" id="XP_024701904.1">
    <property type="nucleotide sequence ID" value="XM_024845804.1"/>
</dbReference>
<dbReference type="InterPro" id="IPR036640">
    <property type="entry name" value="ABC1_TM_sf"/>
</dbReference>
<dbReference type="InterPro" id="IPR027417">
    <property type="entry name" value="P-loop_NTPase"/>
</dbReference>
<dbReference type="PROSITE" id="PS50929">
    <property type="entry name" value="ABC_TM1F"/>
    <property type="match status" value="2"/>
</dbReference>
<dbReference type="SMART" id="SM00382">
    <property type="entry name" value="AAA"/>
    <property type="match status" value="2"/>
</dbReference>
<reference evidence="16 17" key="1">
    <citation type="submission" date="2016-12" db="EMBL/GenBank/DDBJ databases">
        <title>The genomes of Aspergillus section Nigri reveals drivers in fungal speciation.</title>
        <authorList>
            <consortium name="DOE Joint Genome Institute"/>
            <person name="Vesth T.C."/>
            <person name="Nybo J."/>
            <person name="Theobald S."/>
            <person name="Brandl J."/>
            <person name="Frisvad J.C."/>
            <person name="Nielsen K.F."/>
            <person name="Lyhne E.K."/>
            <person name="Kogle M.E."/>
            <person name="Kuo A."/>
            <person name="Riley R."/>
            <person name="Clum A."/>
            <person name="Nolan M."/>
            <person name="Lipzen A."/>
            <person name="Salamov A."/>
            <person name="Henrissat B."/>
            <person name="Wiebenga A."/>
            <person name="De Vries R.P."/>
            <person name="Grigoriev I.V."/>
            <person name="Mortensen U.H."/>
            <person name="Andersen M.R."/>
            <person name="Baker S.E."/>
        </authorList>
    </citation>
    <scope>NUCLEOTIDE SEQUENCE [LARGE SCALE GENOMIC DNA]</scope>
    <source>
        <strain evidence="16 17">IBT 23096</strain>
    </source>
</reference>
<comment type="subcellular location">
    <subcellularLocation>
        <location evidence="1">Cell membrane</location>
        <topology evidence="1">Multi-pass membrane protein</topology>
    </subcellularLocation>
</comment>
<feature type="domain" description="ABC transporter" evidence="14">
    <location>
        <begin position="409"/>
        <end position="659"/>
    </location>
</feature>
<dbReference type="Pfam" id="PF00005">
    <property type="entry name" value="ABC_tran"/>
    <property type="match status" value="2"/>
</dbReference>
<evidence type="ECO:0000256" key="6">
    <source>
        <dbReference type="ARBA" id="ARBA00022737"/>
    </source>
</evidence>
<dbReference type="PROSITE" id="PS00211">
    <property type="entry name" value="ABC_TRANSPORTER_1"/>
    <property type="match status" value="2"/>
</dbReference>
<evidence type="ECO:0000256" key="11">
    <source>
        <dbReference type="ARBA" id="ARBA00023180"/>
    </source>
</evidence>
<dbReference type="InterPro" id="IPR017871">
    <property type="entry name" value="ABC_transporter-like_CS"/>
</dbReference>
<dbReference type="GO" id="GO:0005524">
    <property type="term" value="F:ATP binding"/>
    <property type="evidence" value="ECO:0007669"/>
    <property type="project" value="UniProtKB-KW"/>
</dbReference>
<dbReference type="SUPFAM" id="SSF52540">
    <property type="entry name" value="P-loop containing nucleoside triphosphate hydrolases"/>
    <property type="match status" value="2"/>
</dbReference>
<dbReference type="Pfam" id="PF00664">
    <property type="entry name" value="ABC_membrane"/>
    <property type="match status" value="2"/>
</dbReference>
<keyword evidence="3" id="KW-0813">Transport</keyword>
<dbReference type="SUPFAM" id="SSF90123">
    <property type="entry name" value="ABC transporter transmembrane region"/>
    <property type="match status" value="2"/>
</dbReference>
<dbReference type="InterPro" id="IPR003439">
    <property type="entry name" value="ABC_transporter-like_ATP-bd"/>
</dbReference>
<dbReference type="GO" id="GO:0005743">
    <property type="term" value="C:mitochondrial inner membrane"/>
    <property type="evidence" value="ECO:0007669"/>
    <property type="project" value="TreeGrafter"/>
</dbReference>